<proteinExistence type="inferred from homology"/>
<dbReference type="GO" id="GO:0032153">
    <property type="term" value="C:cell division site"/>
    <property type="evidence" value="ECO:0007669"/>
    <property type="project" value="UniProtKB-UniRule"/>
</dbReference>
<dbReference type="GO" id="GO:0003924">
    <property type="term" value="F:GTPase activity"/>
    <property type="evidence" value="ECO:0007669"/>
    <property type="project" value="UniProtKB-UniRule"/>
</dbReference>
<dbReference type="NCBIfam" id="TIGR00065">
    <property type="entry name" value="ftsZ"/>
    <property type="match status" value="1"/>
</dbReference>
<sequence length="396" mass="42580">MEINMSDRSNIAKIVVIGVGGGGNNAVNRMVEDAVTGVEFVAVNTDVQALNGSKAKNKVQIGEKLTRGLGAGAKPEIGLKAAEESHDELAQIIKGYDMVFITAGMGGGTGTGAAPVIANIAKQQGILTVGVVTKPFEFEGRGRMQNADQGIIELKKNVDTLIVIPNQKLLSVVDRRTTMRDAFKKADEVLQQGVQGISDLIYTPGIINLDFADVATVMSDKGVAHIGIGRAKGDNKAEEAARLAISSPLLETTIDGAKHMLINISGDLNMSMFDANDAIQLIQEAAGYDANVIYGQSIDENLDDELVVTVIATGFEAKAVDPYPTTTYKERMETSNTKYGQNKEEKRDAAVEPQTEADREKTVAQEKEVAVKTEKYVSTDDQPIDIPPFLQRRKNK</sequence>
<dbReference type="KEGG" id="cbar:PATL70BA_0483"/>
<evidence type="ECO:0000256" key="5">
    <source>
        <dbReference type="ARBA" id="ARBA00023134"/>
    </source>
</evidence>
<dbReference type="PROSITE" id="PS01135">
    <property type="entry name" value="FTSZ_2"/>
    <property type="match status" value="1"/>
</dbReference>
<name>A0A3P7PBS3_9FIRM</name>
<dbReference type="PRINTS" id="PR00423">
    <property type="entry name" value="CELLDVISFTSZ"/>
</dbReference>
<dbReference type="InterPro" id="IPR018316">
    <property type="entry name" value="Tubulin/FtsZ_2-layer-sand-dom"/>
</dbReference>
<dbReference type="GO" id="GO:0000917">
    <property type="term" value="P:division septum assembly"/>
    <property type="evidence" value="ECO:0007669"/>
    <property type="project" value="UniProtKB-KW"/>
</dbReference>
<evidence type="ECO:0000256" key="9">
    <source>
        <dbReference type="NCBIfam" id="TIGR00065"/>
    </source>
</evidence>
<evidence type="ECO:0000256" key="11">
    <source>
        <dbReference type="SAM" id="MobiDB-lite"/>
    </source>
</evidence>
<evidence type="ECO:0000256" key="8">
    <source>
        <dbReference type="HAMAP-Rule" id="MF_00909"/>
    </source>
</evidence>
<evidence type="ECO:0000259" key="12">
    <source>
        <dbReference type="SMART" id="SM00864"/>
    </source>
</evidence>
<dbReference type="GO" id="GO:0043093">
    <property type="term" value="P:FtsZ-dependent cytokinesis"/>
    <property type="evidence" value="ECO:0007669"/>
    <property type="project" value="UniProtKB-UniRule"/>
</dbReference>
<dbReference type="HAMAP" id="MF_00909">
    <property type="entry name" value="FtsZ"/>
    <property type="match status" value="1"/>
</dbReference>
<feature type="binding site" evidence="8">
    <location>
        <begin position="21"/>
        <end position="25"/>
    </location>
    <ligand>
        <name>GTP</name>
        <dbReference type="ChEBI" id="CHEBI:37565"/>
    </ligand>
</feature>
<dbReference type="SMART" id="SM00864">
    <property type="entry name" value="Tubulin"/>
    <property type="match status" value="1"/>
</dbReference>
<dbReference type="GO" id="GO:0051258">
    <property type="term" value="P:protein polymerization"/>
    <property type="evidence" value="ECO:0007669"/>
    <property type="project" value="UniProtKB-UniRule"/>
</dbReference>
<dbReference type="Pfam" id="PF00091">
    <property type="entry name" value="Tubulin"/>
    <property type="match status" value="1"/>
</dbReference>
<dbReference type="InterPro" id="IPR000158">
    <property type="entry name" value="Cell_div_FtsZ"/>
</dbReference>
<dbReference type="GO" id="GO:0005737">
    <property type="term" value="C:cytoplasm"/>
    <property type="evidence" value="ECO:0007669"/>
    <property type="project" value="UniProtKB-SubCell"/>
</dbReference>
<evidence type="ECO:0000259" key="13">
    <source>
        <dbReference type="SMART" id="SM00865"/>
    </source>
</evidence>
<dbReference type="GO" id="GO:0005525">
    <property type="term" value="F:GTP binding"/>
    <property type="evidence" value="ECO:0007669"/>
    <property type="project" value="UniProtKB-UniRule"/>
</dbReference>
<feature type="compositionally biased region" description="Basic and acidic residues" evidence="11">
    <location>
        <begin position="341"/>
        <end position="378"/>
    </location>
</feature>
<reference evidence="14 15" key="1">
    <citation type="submission" date="2018-09" db="EMBL/GenBank/DDBJ databases">
        <authorList>
            <person name="Postec A."/>
        </authorList>
    </citation>
    <scope>NUCLEOTIDE SEQUENCE [LARGE SCALE GENOMIC DNA]</scope>
    <source>
        <strain evidence="14">70B-A</strain>
    </source>
</reference>
<gene>
    <name evidence="8 14" type="primary">ftsZ</name>
    <name evidence="14" type="ORF">PATL70BA_0483</name>
</gene>
<keyword evidence="4 8" id="KW-0547">Nucleotide-binding</keyword>
<dbReference type="AlphaFoldDB" id="A0A3P7PBS3"/>
<dbReference type="Pfam" id="PF12327">
    <property type="entry name" value="FtsZ_C"/>
    <property type="match status" value="1"/>
</dbReference>
<dbReference type="SUPFAM" id="SSF52490">
    <property type="entry name" value="Tubulin nucleotide-binding domain-like"/>
    <property type="match status" value="1"/>
</dbReference>
<feature type="binding site" evidence="8">
    <location>
        <position position="139"/>
    </location>
    <ligand>
        <name>GTP</name>
        <dbReference type="ChEBI" id="CHEBI:37565"/>
    </ligand>
</feature>
<evidence type="ECO:0000313" key="15">
    <source>
        <dbReference type="Proteomes" id="UP000279029"/>
    </source>
</evidence>
<keyword evidence="5 8" id="KW-0342">GTP-binding</keyword>
<evidence type="ECO:0000256" key="6">
    <source>
        <dbReference type="ARBA" id="ARBA00023210"/>
    </source>
</evidence>
<feature type="domain" description="Tubulin/FtsZ GTPase" evidence="12">
    <location>
        <begin position="13"/>
        <end position="205"/>
    </location>
</feature>
<accession>A0A3P7PBS3</accession>
<dbReference type="InterPro" id="IPR024757">
    <property type="entry name" value="FtsZ_C"/>
</dbReference>
<evidence type="ECO:0000313" key="14">
    <source>
        <dbReference type="EMBL" id="VDN46338.1"/>
    </source>
</evidence>
<dbReference type="Proteomes" id="UP000279029">
    <property type="component" value="Chromosome"/>
</dbReference>
<keyword evidence="3 8" id="KW-0132">Cell division</keyword>
<dbReference type="SUPFAM" id="SSF55307">
    <property type="entry name" value="Tubulin C-terminal domain-like"/>
    <property type="match status" value="1"/>
</dbReference>
<evidence type="ECO:0000256" key="1">
    <source>
        <dbReference type="ARBA" id="ARBA00009690"/>
    </source>
</evidence>
<feature type="binding site" evidence="8">
    <location>
        <begin position="108"/>
        <end position="110"/>
    </location>
    <ligand>
        <name>GTP</name>
        <dbReference type="ChEBI" id="CHEBI:37565"/>
    </ligand>
</feature>
<dbReference type="PANTHER" id="PTHR30314">
    <property type="entry name" value="CELL DIVISION PROTEIN FTSZ-RELATED"/>
    <property type="match status" value="1"/>
</dbReference>
<dbReference type="Gene3D" id="3.30.1330.20">
    <property type="entry name" value="Tubulin/FtsZ, C-terminal domain"/>
    <property type="match status" value="1"/>
</dbReference>
<evidence type="ECO:0000256" key="4">
    <source>
        <dbReference type="ARBA" id="ARBA00022741"/>
    </source>
</evidence>
<comment type="similarity">
    <text evidence="1 8 10">Belongs to the FtsZ family.</text>
</comment>
<dbReference type="CDD" id="cd02201">
    <property type="entry name" value="FtsZ_type1"/>
    <property type="match status" value="1"/>
</dbReference>
<dbReference type="InterPro" id="IPR003008">
    <property type="entry name" value="Tubulin_FtsZ_GTPase"/>
</dbReference>
<protein>
    <recommendedName>
        <fullName evidence="8 9">Cell division protein FtsZ</fullName>
    </recommendedName>
</protein>
<dbReference type="InterPro" id="IPR037103">
    <property type="entry name" value="Tubulin/FtsZ-like_C"/>
</dbReference>
<comment type="subcellular location">
    <subcellularLocation>
        <location evidence="8">Cytoplasm</location>
    </subcellularLocation>
    <text evidence="8">Assembles at midcell at the inner surface of the cytoplasmic membrane.</text>
</comment>
<dbReference type="InterPro" id="IPR045061">
    <property type="entry name" value="FtsZ/CetZ"/>
</dbReference>
<dbReference type="InterPro" id="IPR020805">
    <property type="entry name" value="Cell_div_FtsZ_CS"/>
</dbReference>
<keyword evidence="6 8" id="KW-0717">Septation</keyword>
<keyword evidence="15" id="KW-1185">Reference proteome</keyword>
<feature type="binding site" evidence="8">
    <location>
        <position position="187"/>
    </location>
    <ligand>
        <name>GTP</name>
        <dbReference type="ChEBI" id="CHEBI:37565"/>
    </ligand>
</feature>
<dbReference type="Gene3D" id="3.40.50.1440">
    <property type="entry name" value="Tubulin/FtsZ, GTPase domain"/>
    <property type="match status" value="1"/>
</dbReference>
<feature type="region of interest" description="Disordered" evidence="11">
    <location>
        <begin position="332"/>
        <end position="396"/>
    </location>
</feature>
<dbReference type="PROSITE" id="PS01134">
    <property type="entry name" value="FTSZ_1"/>
    <property type="match status" value="1"/>
</dbReference>
<evidence type="ECO:0000256" key="3">
    <source>
        <dbReference type="ARBA" id="ARBA00022618"/>
    </source>
</evidence>
<keyword evidence="2 8" id="KW-0963">Cytoplasm</keyword>
<dbReference type="InterPro" id="IPR008280">
    <property type="entry name" value="Tub_FtsZ_C"/>
</dbReference>
<dbReference type="EMBL" id="LR130778">
    <property type="protein sequence ID" value="VDN46338.1"/>
    <property type="molecule type" value="Genomic_DNA"/>
</dbReference>
<feature type="domain" description="Tubulin/FtsZ 2-layer sandwich" evidence="13">
    <location>
        <begin position="207"/>
        <end position="324"/>
    </location>
</feature>
<feature type="binding site" evidence="8">
    <location>
        <position position="143"/>
    </location>
    <ligand>
        <name>GTP</name>
        <dbReference type="ChEBI" id="CHEBI:37565"/>
    </ligand>
</feature>
<evidence type="ECO:0000256" key="10">
    <source>
        <dbReference type="RuleBase" id="RU000631"/>
    </source>
</evidence>
<organism evidence="14 15">
    <name type="scientific">Petrocella atlantisensis</name>
    <dbReference type="NCBI Taxonomy" id="2173034"/>
    <lineage>
        <taxon>Bacteria</taxon>
        <taxon>Bacillati</taxon>
        <taxon>Bacillota</taxon>
        <taxon>Clostridia</taxon>
        <taxon>Lachnospirales</taxon>
        <taxon>Vallitaleaceae</taxon>
        <taxon>Petrocella</taxon>
    </lineage>
</organism>
<dbReference type="PANTHER" id="PTHR30314:SF3">
    <property type="entry name" value="MITOCHONDRIAL DIVISION PROTEIN FSZA"/>
    <property type="match status" value="1"/>
</dbReference>
<dbReference type="FunFam" id="3.40.50.1440:FF:000023">
    <property type="entry name" value="Cell division protein FtsZ"/>
    <property type="match status" value="1"/>
</dbReference>
<dbReference type="InterPro" id="IPR036525">
    <property type="entry name" value="Tubulin/FtsZ_GTPase_sf"/>
</dbReference>
<comment type="subunit">
    <text evidence="8">Homodimer. Polymerizes to form a dynamic ring structure in a strictly GTP-dependent manner. Interacts directly with several other division proteins.</text>
</comment>
<keyword evidence="7 8" id="KW-0131">Cell cycle</keyword>
<comment type="function">
    <text evidence="8 10">Essential cell division protein that forms a contractile ring structure (Z ring) at the future cell division site. The regulation of the ring assembly controls the timing and the location of cell division. One of the functions of the FtsZ ring is to recruit other cell division proteins to the septum to produce a new cell wall between the dividing cells. Binds GTP and shows GTPase activity.</text>
</comment>
<evidence type="ECO:0000256" key="7">
    <source>
        <dbReference type="ARBA" id="ARBA00023306"/>
    </source>
</evidence>
<dbReference type="SMART" id="SM00865">
    <property type="entry name" value="Tubulin_C"/>
    <property type="match status" value="1"/>
</dbReference>
<evidence type="ECO:0000256" key="2">
    <source>
        <dbReference type="ARBA" id="ARBA00022490"/>
    </source>
</evidence>